<organism evidence="1 2">
    <name type="scientific">Hymenoscyphus fraxineus</name>
    <dbReference type="NCBI Taxonomy" id="746836"/>
    <lineage>
        <taxon>Eukaryota</taxon>
        <taxon>Fungi</taxon>
        <taxon>Dikarya</taxon>
        <taxon>Ascomycota</taxon>
        <taxon>Pezizomycotina</taxon>
        <taxon>Leotiomycetes</taxon>
        <taxon>Helotiales</taxon>
        <taxon>Helotiaceae</taxon>
        <taxon>Hymenoscyphus</taxon>
    </lineage>
</organism>
<accession>A0A9N9KU57</accession>
<gene>
    <name evidence="1" type="ORF">HYFRA_00009986</name>
</gene>
<proteinExistence type="predicted"/>
<protein>
    <submittedName>
        <fullName evidence="1">Uncharacterized protein</fullName>
    </submittedName>
</protein>
<name>A0A9N9KU57_9HELO</name>
<evidence type="ECO:0000313" key="1">
    <source>
        <dbReference type="EMBL" id="CAG8953529.1"/>
    </source>
</evidence>
<dbReference type="AlphaFoldDB" id="A0A9N9KU57"/>
<comment type="caution">
    <text evidence="1">The sequence shown here is derived from an EMBL/GenBank/DDBJ whole genome shotgun (WGS) entry which is preliminary data.</text>
</comment>
<evidence type="ECO:0000313" key="2">
    <source>
        <dbReference type="Proteomes" id="UP000696280"/>
    </source>
</evidence>
<keyword evidence="2" id="KW-1185">Reference proteome</keyword>
<dbReference type="Proteomes" id="UP000696280">
    <property type="component" value="Unassembled WGS sequence"/>
</dbReference>
<sequence length="237" mass="25985">MSTLGGIHTSSAPAAEYGIFVGSTQCNKSAHRQRCLVISSLAYDHIPQSPDLPKLAIQTAWITRTYLSGISLCRTPAPVIIPRTKQPWVPSLMGSINMESSYNRSFCIMDDDHHATIDLSTVSVSKGTILVSNQVTVWMDGDGYSTHSIVPFGNIRGRPGFMTDSPTTRPIPSGESCVGQDGILENGRHLPKKLLEELWTWGRIISRLPIARESEALMCARFKSNGDGPQIYLRADL</sequence>
<dbReference type="EMBL" id="CAJVRL010000051">
    <property type="protein sequence ID" value="CAG8953529.1"/>
    <property type="molecule type" value="Genomic_DNA"/>
</dbReference>
<reference evidence="1" key="1">
    <citation type="submission" date="2021-07" db="EMBL/GenBank/DDBJ databases">
        <authorList>
            <person name="Durling M."/>
        </authorList>
    </citation>
    <scope>NUCLEOTIDE SEQUENCE</scope>
</reference>